<dbReference type="KEGG" id="spsw:Sps_03453"/>
<reference evidence="1 2" key="1">
    <citation type="submission" date="2016-03" db="EMBL/GenBank/DDBJ databases">
        <title>Complete genome sequence of Shewanella psychrophila WP2, a deep sea bacterium isolated from west Pacific sediment.</title>
        <authorList>
            <person name="Xu G."/>
            <person name="Jian H."/>
        </authorList>
    </citation>
    <scope>NUCLEOTIDE SEQUENCE [LARGE SCALE GENOMIC DNA]</scope>
    <source>
        <strain evidence="1 2">WP2</strain>
    </source>
</reference>
<proteinExistence type="predicted"/>
<dbReference type="InterPro" id="IPR012106">
    <property type="entry name" value="Phage_Mu_Gp1"/>
</dbReference>
<dbReference type="Pfam" id="PF10123">
    <property type="entry name" value="Mu-like_Pro"/>
    <property type="match status" value="1"/>
</dbReference>
<sequence>MKTLNRSSNAIAALSADHVQSTADGDAVAVLTFAFDGEVSQLQLDINNNNNTSRVQLLPDGLFAAKDGRPSEVPGGKWQMDALSFTNIQANAAERTNDFHFDYEHQTLNSDMNGKPAPAAGWFNELEYVPGEGLFALNVDWTSAAAQFIANKEYRYTSAVFSYDAQSGRPLALLHVALTNDPALDGMKAIAALKQGALKACAHSNPANPAHSLTTSQSTKGNPPMNEALKVLLGLLGIDEPSDLSEAALKTATDNAKTAIAALKTKADKSGTLETELNTANASVVALKAGGANHKSGEVDLSKYVPKATYDATVTAMVALKAGNEKGSVEQLLKDNADKVLEAETDYLTSFGKQQGVAALKAMLEARPAIAALKTPQTQGKQKPGEGDEQLSTEQLAVCKNMGLSVSEFTASMKEEDASC</sequence>
<dbReference type="Proteomes" id="UP000189545">
    <property type="component" value="Chromosome"/>
</dbReference>
<accession>A0A1S6HSQ9</accession>
<dbReference type="EMBL" id="CP014782">
    <property type="protein sequence ID" value="AQS38580.1"/>
    <property type="molecule type" value="Genomic_DNA"/>
</dbReference>
<dbReference type="OrthoDB" id="2043985at2"/>
<protein>
    <submittedName>
        <fullName evidence="1">Mu-like prophage I protein</fullName>
    </submittedName>
</protein>
<gene>
    <name evidence="1" type="ORF">Sps_03453</name>
</gene>
<evidence type="ECO:0000313" key="1">
    <source>
        <dbReference type="EMBL" id="AQS38580.1"/>
    </source>
</evidence>
<name>A0A1S6HSQ9_9GAMM</name>
<keyword evidence="2" id="KW-1185">Reference proteome</keyword>
<dbReference type="PIRSF" id="PIRSF016624">
    <property type="entry name" value="Mu_prophg_I"/>
    <property type="match status" value="1"/>
</dbReference>
<dbReference type="RefSeq" id="WP_077753597.1">
    <property type="nucleotide sequence ID" value="NZ_CP014782.1"/>
</dbReference>
<dbReference type="STRING" id="225848.Sps_03453"/>
<organism evidence="1 2">
    <name type="scientific">Shewanella psychrophila</name>
    <dbReference type="NCBI Taxonomy" id="225848"/>
    <lineage>
        <taxon>Bacteria</taxon>
        <taxon>Pseudomonadati</taxon>
        <taxon>Pseudomonadota</taxon>
        <taxon>Gammaproteobacteria</taxon>
        <taxon>Alteromonadales</taxon>
        <taxon>Shewanellaceae</taxon>
        <taxon>Shewanella</taxon>
    </lineage>
</organism>
<dbReference type="AlphaFoldDB" id="A0A1S6HSQ9"/>
<evidence type="ECO:0000313" key="2">
    <source>
        <dbReference type="Proteomes" id="UP000189545"/>
    </source>
</evidence>